<dbReference type="Proteomes" id="UP000277580">
    <property type="component" value="Unassembled WGS sequence"/>
</dbReference>
<feature type="region of interest" description="Disordered" evidence="7">
    <location>
        <begin position="167"/>
        <end position="193"/>
    </location>
</feature>
<dbReference type="CDD" id="cd06145">
    <property type="entry name" value="REX1_like"/>
    <property type="match status" value="1"/>
</dbReference>
<gene>
    <name evidence="9" type="ORF">P167DRAFT_531068</name>
</gene>
<dbReference type="GO" id="GO:0005634">
    <property type="term" value="C:nucleus"/>
    <property type="evidence" value="ECO:0007669"/>
    <property type="project" value="UniProtKB-SubCell"/>
</dbReference>
<evidence type="ECO:0000256" key="5">
    <source>
        <dbReference type="ARBA" id="ARBA00022839"/>
    </source>
</evidence>
<comment type="subcellular location">
    <subcellularLocation>
        <location evidence="1">Nucleus</location>
    </subcellularLocation>
</comment>
<keyword evidence="5" id="KW-0269">Exonuclease</keyword>
<feature type="compositionally biased region" description="Basic and acidic residues" evidence="7">
    <location>
        <begin position="167"/>
        <end position="178"/>
    </location>
</feature>
<organism evidence="9 10">
    <name type="scientific">Morchella conica CCBAS932</name>
    <dbReference type="NCBI Taxonomy" id="1392247"/>
    <lineage>
        <taxon>Eukaryota</taxon>
        <taxon>Fungi</taxon>
        <taxon>Dikarya</taxon>
        <taxon>Ascomycota</taxon>
        <taxon>Pezizomycotina</taxon>
        <taxon>Pezizomycetes</taxon>
        <taxon>Pezizales</taxon>
        <taxon>Morchellaceae</taxon>
        <taxon>Morchella</taxon>
    </lineage>
</organism>
<dbReference type="SUPFAM" id="SSF53098">
    <property type="entry name" value="Ribonuclease H-like"/>
    <property type="match status" value="1"/>
</dbReference>
<sequence>MGRGNKKRKQSSNPSSGPTLPMEEPPELPPVKFGDFKLTSNCGPTITHTEPKKGGGEQEGTEWEPAKKKQKKAKKEPKGRNYPEMVLSPQKLKSAVKISDIQNLALWLVADGIAPQWLMVRNKPEIRRAVVLMVPGLTLDMFTTPLLHPSAAASAVPVAEDIGEPIHRDDTEVIKSIDPKSPSKGVSKPSPDANMPFWPTELSADKLAPCLSEFPRMFNHVWPIKAAGDERSGRLISPVNSFLNSPLPKGFNPPSNRTSKRIAASSLLMSLKQLIDEQYPLHSSQLAQRRGVNPPSEEEIALLATRAETGWVETDLTPRGTPRENQKGSVTEGFTIYAIDCEMCITAAGAELTRISILDWDGDVVYDTLVKPKLPITDYLTRFSGMTPEKLANVTTTLPDVQAHLKNILNNDTILVGQGLNNDLIAMRYTHPHIIDTSVIYTHPRGPPLKASLKSLASRHLKREIQTGGPSGHDSIEDARACLDLLKMKLERGVDFGNSEAVTECIFKRIERYPVYTKVGAIVDGGTGLERKWPGVARAISANTDDEVVEGIAACVAGDSQNKPAHLVWGRLRALEGVRGWTGTGSVVASTERLTDAVKETAACVKRIWDALPKCTAFIVYSGTGDPMEMRRLLEMQKEFKEQYKTKKWDELTVQWTDVEEQQLKEAVRVARWGIGFMDV</sequence>
<comment type="similarity">
    <text evidence="2">Belongs to the REXO1/REXO3 family.</text>
</comment>
<keyword evidence="10" id="KW-1185">Reference proteome</keyword>
<dbReference type="Gene3D" id="3.30.420.10">
    <property type="entry name" value="Ribonuclease H-like superfamily/Ribonuclease H"/>
    <property type="match status" value="1"/>
</dbReference>
<dbReference type="InterPro" id="IPR047021">
    <property type="entry name" value="REXO1/3/4-like"/>
</dbReference>
<dbReference type="AlphaFoldDB" id="A0A3N4LA23"/>
<feature type="non-terminal residue" evidence="9">
    <location>
        <position position="680"/>
    </location>
</feature>
<dbReference type="FunFam" id="3.30.420.10:FF:000019">
    <property type="entry name" value="RNA exonuclease NEF-sp"/>
    <property type="match status" value="1"/>
</dbReference>
<dbReference type="GO" id="GO:0003676">
    <property type="term" value="F:nucleic acid binding"/>
    <property type="evidence" value="ECO:0007669"/>
    <property type="project" value="InterPro"/>
</dbReference>
<dbReference type="InParanoid" id="A0A3N4LA23"/>
<feature type="compositionally biased region" description="Basic residues" evidence="7">
    <location>
        <begin position="1"/>
        <end position="10"/>
    </location>
</feature>
<dbReference type="InterPro" id="IPR012337">
    <property type="entry name" value="RNaseH-like_sf"/>
</dbReference>
<dbReference type="STRING" id="1392247.A0A3N4LA23"/>
<evidence type="ECO:0000313" key="9">
    <source>
        <dbReference type="EMBL" id="RPB17491.1"/>
    </source>
</evidence>
<accession>A0A3N4LA23</accession>
<evidence type="ECO:0000256" key="2">
    <source>
        <dbReference type="ARBA" id="ARBA00006357"/>
    </source>
</evidence>
<protein>
    <recommendedName>
        <fullName evidence="8">Exonuclease domain-containing protein</fullName>
    </recommendedName>
</protein>
<feature type="compositionally biased region" description="Low complexity" evidence="7">
    <location>
        <begin position="179"/>
        <end position="191"/>
    </location>
</feature>
<dbReference type="PANTHER" id="PTHR12801:SF115">
    <property type="entry name" value="FI18136P1-RELATED"/>
    <property type="match status" value="1"/>
</dbReference>
<evidence type="ECO:0000256" key="3">
    <source>
        <dbReference type="ARBA" id="ARBA00022722"/>
    </source>
</evidence>
<dbReference type="FunCoup" id="A0A3N4LA23">
    <property type="interactions" value="216"/>
</dbReference>
<evidence type="ECO:0000256" key="7">
    <source>
        <dbReference type="SAM" id="MobiDB-lite"/>
    </source>
</evidence>
<proteinExistence type="inferred from homology"/>
<name>A0A3N4LA23_9PEZI</name>
<dbReference type="EMBL" id="ML119105">
    <property type="protein sequence ID" value="RPB17491.1"/>
    <property type="molecule type" value="Genomic_DNA"/>
</dbReference>
<evidence type="ECO:0000256" key="6">
    <source>
        <dbReference type="ARBA" id="ARBA00023242"/>
    </source>
</evidence>
<keyword evidence="3" id="KW-0540">Nuclease</keyword>
<reference evidence="9 10" key="1">
    <citation type="journal article" date="2018" name="Nat. Ecol. Evol.">
        <title>Pezizomycetes genomes reveal the molecular basis of ectomycorrhizal truffle lifestyle.</title>
        <authorList>
            <person name="Murat C."/>
            <person name="Payen T."/>
            <person name="Noel B."/>
            <person name="Kuo A."/>
            <person name="Morin E."/>
            <person name="Chen J."/>
            <person name="Kohler A."/>
            <person name="Krizsan K."/>
            <person name="Balestrini R."/>
            <person name="Da Silva C."/>
            <person name="Montanini B."/>
            <person name="Hainaut M."/>
            <person name="Levati E."/>
            <person name="Barry K.W."/>
            <person name="Belfiori B."/>
            <person name="Cichocki N."/>
            <person name="Clum A."/>
            <person name="Dockter R.B."/>
            <person name="Fauchery L."/>
            <person name="Guy J."/>
            <person name="Iotti M."/>
            <person name="Le Tacon F."/>
            <person name="Lindquist E.A."/>
            <person name="Lipzen A."/>
            <person name="Malagnac F."/>
            <person name="Mello A."/>
            <person name="Molinier V."/>
            <person name="Miyauchi S."/>
            <person name="Poulain J."/>
            <person name="Riccioni C."/>
            <person name="Rubini A."/>
            <person name="Sitrit Y."/>
            <person name="Splivallo R."/>
            <person name="Traeger S."/>
            <person name="Wang M."/>
            <person name="Zifcakova L."/>
            <person name="Wipf D."/>
            <person name="Zambonelli A."/>
            <person name="Paolocci F."/>
            <person name="Nowrousian M."/>
            <person name="Ottonello S."/>
            <person name="Baldrian P."/>
            <person name="Spatafora J.W."/>
            <person name="Henrissat B."/>
            <person name="Nagy L.G."/>
            <person name="Aury J.M."/>
            <person name="Wincker P."/>
            <person name="Grigoriev I.V."/>
            <person name="Bonfante P."/>
            <person name="Martin F.M."/>
        </authorList>
    </citation>
    <scope>NUCLEOTIDE SEQUENCE [LARGE SCALE GENOMIC DNA]</scope>
    <source>
        <strain evidence="9 10">CCBAS932</strain>
    </source>
</reference>
<dbReference type="InterPro" id="IPR036397">
    <property type="entry name" value="RNaseH_sf"/>
</dbReference>
<keyword evidence="6" id="KW-0539">Nucleus</keyword>
<feature type="domain" description="Exonuclease" evidence="8">
    <location>
        <begin position="335"/>
        <end position="495"/>
    </location>
</feature>
<dbReference type="SMART" id="SM00479">
    <property type="entry name" value="EXOIII"/>
    <property type="match status" value="1"/>
</dbReference>
<keyword evidence="4" id="KW-0378">Hydrolase</keyword>
<dbReference type="InterPro" id="IPR013520">
    <property type="entry name" value="Ribonucl_H"/>
</dbReference>
<dbReference type="InterPro" id="IPR034922">
    <property type="entry name" value="REX1-like_exo"/>
</dbReference>
<dbReference type="Pfam" id="PF00929">
    <property type="entry name" value="RNase_T"/>
    <property type="match status" value="1"/>
</dbReference>
<feature type="region of interest" description="Disordered" evidence="7">
    <location>
        <begin position="1"/>
        <end position="84"/>
    </location>
</feature>
<dbReference type="GO" id="GO:0004527">
    <property type="term" value="F:exonuclease activity"/>
    <property type="evidence" value="ECO:0007669"/>
    <property type="project" value="UniProtKB-KW"/>
</dbReference>
<evidence type="ECO:0000259" key="8">
    <source>
        <dbReference type="SMART" id="SM00479"/>
    </source>
</evidence>
<evidence type="ECO:0000256" key="1">
    <source>
        <dbReference type="ARBA" id="ARBA00004123"/>
    </source>
</evidence>
<evidence type="ECO:0000313" key="10">
    <source>
        <dbReference type="Proteomes" id="UP000277580"/>
    </source>
</evidence>
<dbReference type="OrthoDB" id="206335at2759"/>
<dbReference type="PANTHER" id="PTHR12801">
    <property type="entry name" value="RNA EXONUCLEASE REXO1 / RECO3 FAMILY MEMBER-RELATED"/>
    <property type="match status" value="1"/>
</dbReference>
<evidence type="ECO:0000256" key="4">
    <source>
        <dbReference type="ARBA" id="ARBA00022801"/>
    </source>
</evidence>
<feature type="compositionally biased region" description="Polar residues" evidence="7">
    <location>
        <begin position="38"/>
        <end position="48"/>
    </location>
</feature>